<reference evidence="6" key="1">
    <citation type="submission" date="2016-10" db="EMBL/GenBank/DDBJ databases">
        <authorList>
            <person name="Varghese N."/>
            <person name="Submissions S."/>
        </authorList>
    </citation>
    <scope>NUCLEOTIDE SEQUENCE [LARGE SCALE GENOMIC DNA]</scope>
    <source>
        <strain evidence="6">CL127</strain>
    </source>
</reference>
<evidence type="ECO:0000256" key="1">
    <source>
        <dbReference type="SAM" id="Coils"/>
    </source>
</evidence>
<evidence type="ECO:0000313" key="5">
    <source>
        <dbReference type="EMBL" id="SFR36891.1"/>
    </source>
</evidence>
<keyword evidence="3" id="KW-0472">Membrane</keyword>
<accession>A0A1I6G425</accession>
<keyword evidence="1" id="KW-0175">Coiled coil</keyword>
<dbReference type="Proteomes" id="UP000198877">
    <property type="component" value="Unassembled WGS sequence"/>
</dbReference>
<dbReference type="Pfam" id="PF14257">
    <property type="entry name" value="DUF4349"/>
    <property type="match status" value="1"/>
</dbReference>
<keyword evidence="3" id="KW-1133">Transmembrane helix</keyword>
<feature type="compositionally biased region" description="Low complexity" evidence="2">
    <location>
        <begin position="77"/>
        <end position="87"/>
    </location>
</feature>
<feature type="domain" description="DUF4349" evidence="4">
    <location>
        <begin position="126"/>
        <end position="342"/>
    </location>
</feature>
<evidence type="ECO:0000259" key="4">
    <source>
        <dbReference type="Pfam" id="PF14257"/>
    </source>
</evidence>
<evidence type="ECO:0000256" key="2">
    <source>
        <dbReference type="SAM" id="MobiDB-lite"/>
    </source>
</evidence>
<protein>
    <recommendedName>
        <fullName evidence="4">DUF4349 domain-containing protein</fullName>
    </recommendedName>
</protein>
<proteinExistence type="predicted"/>
<evidence type="ECO:0000256" key="3">
    <source>
        <dbReference type="SAM" id="Phobius"/>
    </source>
</evidence>
<feature type="region of interest" description="Disordered" evidence="2">
    <location>
        <begin position="160"/>
        <end position="180"/>
    </location>
</feature>
<dbReference type="InterPro" id="IPR025645">
    <property type="entry name" value="DUF4349"/>
</dbReference>
<name>A0A1I6G425_9MICO</name>
<feature type="compositionally biased region" description="Polar residues" evidence="2">
    <location>
        <begin position="160"/>
        <end position="171"/>
    </location>
</feature>
<dbReference type="RefSeq" id="WP_091735364.1">
    <property type="nucleotide sequence ID" value="NZ_FOYR01000001.1"/>
</dbReference>
<organism evidence="5 6">
    <name type="scientific">Microbacterium azadirachtae</name>
    <dbReference type="NCBI Taxonomy" id="582680"/>
    <lineage>
        <taxon>Bacteria</taxon>
        <taxon>Bacillati</taxon>
        <taxon>Actinomycetota</taxon>
        <taxon>Actinomycetes</taxon>
        <taxon>Micrococcales</taxon>
        <taxon>Microbacteriaceae</taxon>
        <taxon>Microbacterium</taxon>
    </lineage>
</organism>
<dbReference type="EMBL" id="FOYR01000001">
    <property type="protein sequence ID" value="SFR36891.1"/>
    <property type="molecule type" value="Genomic_DNA"/>
</dbReference>
<gene>
    <name evidence="5" type="ORF">SAMN04488591_0724</name>
</gene>
<keyword evidence="3" id="KW-0812">Transmembrane</keyword>
<sequence>MTTTPIALPELSDDAAARIEEAVFTQIAEERRAEHARASASRGRARRRGWLTAGGIAAAFVVGVLVTPQILQLTGSSGVSGSSAVSAPHDSSGGAAPLSGNAKERTQSSSDAASLNAAGSSSSTPRDIIRTGSATIQVDDVRKAADALAALAQKHGGFVESQQIGSSQRPTATDGIVPPSTGDGWVTLRVPAADLPAVMDELRAEGTVLATSVGANDVTATTTDLHAQVDSLTASVQRLTQLMSQATSVADLLTAETALTERQGQLQSAQQQLKDLESQVDMSAVQVTLLRQAPAAADPAGFGDGLAAGWKGLIVSLNAVVIALGFLLPWLVVAAVLVAIVWGVRRVRRTARARREAVATTAQTESSD</sequence>
<feature type="region of interest" description="Disordered" evidence="2">
    <location>
        <begin position="77"/>
        <end position="128"/>
    </location>
</feature>
<feature type="coiled-coil region" evidence="1">
    <location>
        <begin position="259"/>
        <end position="286"/>
    </location>
</feature>
<feature type="transmembrane region" description="Helical" evidence="3">
    <location>
        <begin position="50"/>
        <end position="71"/>
    </location>
</feature>
<dbReference type="AlphaFoldDB" id="A0A1I6G425"/>
<feature type="transmembrane region" description="Helical" evidence="3">
    <location>
        <begin position="320"/>
        <end position="344"/>
    </location>
</feature>
<evidence type="ECO:0000313" key="6">
    <source>
        <dbReference type="Proteomes" id="UP000198877"/>
    </source>
</evidence>
<feature type="compositionally biased region" description="Low complexity" evidence="2">
    <location>
        <begin position="108"/>
        <end position="123"/>
    </location>
</feature>